<dbReference type="Ensembl" id="ENSPSIT00000007803.1">
    <property type="protein sequence ID" value="ENSPSIP00000007762.1"/>
    <property type="gene ID" value="ENSPSIG00000007136.1"/>
</dbReference>
<dbReference type="PANTHER" id="PTHR24252:SF7">
    <property type="entry name" value="HYALIN"/>
    <property type="match status" value="1"/>
</dbReference>
<reference evidence="6" key="2">
    <citation type="journal article" date="2013" name="Nat. Genet.">
        <title>The draft genomes of soft-shell turtle and green sea turtle yield insights into the development and evolution of the turtle-specific body plan.</title>
        <authorList>
            <person name="Wang Z."/>
            <person name="Pascual-Anaya J."/>
            <person name="Zadissa A."/>
            <person name="Li W."/>
            <person name="Niimura Y."/>
            <person name="Huang Z."/>
            <person name="Li C."/>
            <person name="White S."/>
            <person name="Xiong Z."/>
            <person name="Fang D."/>
            <person name="Wang B."/>
            <person name="Ming Y."/>
            <person name="Chen Y."/>
            <person name="Zheng Y."/>
            <person name="Kuraku S."/>
            <person name="Pignatelli M."/>
            <person name="Herrero J."/>
            <person name="Beal K."/>
            <person name="Nozawa M."/>
            <person name="Li Q."/>
            <person name="Wang J."/>
            <person name="Zhang H."/>
            <person name="Yu L."/>
            <person name="Shigenobu S."/>
            <person name="Wang J."/>
            <person name="Liu J."/>
            <person name="Flicek P."/>
            <person name="Searle S."/>
            <person name="Wang J."/>
            <person name="Kuratani S."/>
            <person name="Yin Y."/>
            <person name="Aken B."/>
            <person name="Zhang G."/>
            <person name="Irie N."/>
        </authorList>
    </citation>
    <scope>NUCLEOTIDE SEQUENCE [LARGE SCALE GENOMIC DNA]</scope>
    <source>
        <strain evidence="6">Daiwa-1</strain>
    </source>
</reference>
<proteinExistence type="predicted"/>
<dbReference type="HOGENOM" id="CLU_2319615_0_0_1"/>
<reference evidence="6" key="1">
    <citation type="submission" date="2011-10" db="EMBL/GenBank/DDBJ databases">
        <authorList>
            <consortium name="Soft-shell Turtle Genome Consortium"/>
        </authorList>
    </citation>
    <scope>NUCLEOTIDE SEQUENCE [LARGE SCALE GENOMIC DNA]</scope>
    <source>
        <strain evidence="6">Daiwa-1</strain>
    </source>
</reference>
<keyword evidence="2" id="KW-0472">Membrane</keyword>
<accession>K7FIA2</accession>
<evidence type="ECO:0000313" key="5">
    <source>
        <dbReference type="Ensembl" id="ENSPSIP00000007762.1"/>
    </source>
</evidence>
<sequence>MGHLSCPLPALLLLLPLLAGATAFQSTCGQPVASKRIVGGQDAQSGEWPWQASIRYKGFHVCGGSLVTEEWVVSAAHCLFFFFFFFNFSSILNSFPYWK</sequence>
<dbReference type="InterPro" id="IPR018114">
    <property type="entry name" value="TRYPSIN_HIS"/>
</dbReference>
<dbReference type="GO" id="GO:0006508">
    <property type="term" value="P:proteolysis"/>
    <property type="evidence" value="ECO:0007669"/>
    <property type="project" value="InterPro"/>
</dbReference>
<keyword evidence="2" id="KW-0812">Transmembrane</keyword>
<dbReference type="PANTHER" id="PTHR24252">
    <property type="entry name" value="ACROSIN-RELATED"/>
    <property type="match status" value="1"/>
</dbReference>
<dbReference type="OMA" id="CGYRPEY"/>
<name>K7FIA2_PELSI</name>
<feature type="chain" id="PRO_5003901745" description="Peptidase S1 domain-containing protein" evidence="3">
    <location>
        <begin position="24"/>
        <end position="99"/>
    </location>
</feature>
<dbReference type="SUPFAM" id="SSF50494">
    <property type="entry name" value="Trypsin-like serine proteases"/>
    <property type="match status" value="1"/>
</dbReference>
<dbReference type="InterPro" id="IPR009003">
    <property type="entry name" value="Peptidase_S1_PA"/>
</dbReference>
<dbReference type="Pfam" id="PF00089">
    <property type="entry name" value="Trypsin"/>
    <property type="match status" value="1"/>
</dbReference>
<evidence type="ECO:0000259" key="4">
    <source>
        <dbReference type="PROSITE" id="PS50240"/>
    </source>
</evidence>
<feature type="transmembrane region" description="Helical" evidence="2">
    <location>
        <begin position="71"/>
        <end position="92"/>
    </location>
</feature>
<dbReference type="EMBL" id="AGCU01161306">
    <property type="status" value="NOT_ANNOTATED_CDS"/>
    <property type="molecule type" value="Genomic_DNA"/>
</dbReference>
<protein>
    <recommendedName>
        <fullName evidence="4">Peptidase S1 domain-containing protein</fullName>
    </recommendedName>
</protein>
<dbReference type="PROSITE" id="PS00134">
    <property type="entry name" value="TRYPSIN_HIS"/>
    <property type="match status" value="1"/>
</dbReference>
<dbReference type="PROSITE" id="PS50240">
    <property type="entry name" value="TRYPSIN_DOM"/>
    <property type="match status" value="1"/>
</dbReference>
<dbReference type="Gene3D" id="2.40.10.10">
    <property type="entry name" value="Trypsin-like serine proteases"/>
    <property type="match status" value="2"/>
</dbReference>
<dbReference type="GeneTree" id="ENSGT00940000154999"/>
<keyword evidence="3" id="KW-0732">Signal</keyword>
<dbReference type="eggNOG" id="KOG3627">
    <property type="taxonomic scope" value="Eukaryota"/>
</dbReference>
<dbReference type="STRING" id="13735.ENSPSIP00000007762"/>
<reference evidence="5" key="3">
    <citation type="submission" date="2025-08" db="UniProtKB">
        <authorList>
            <consortium name="Ensembl"/>
        </authorList>
    </citation>
    <scope>IDENTIFICATION</scope>
</reference>
<dbReference type="InterPro" id="IPR001254">
    <property type="entry name" value="Trypsin_dom"/>
</dbReference>
<dbReference type="InterPro" id="IPR043504">
    <property type="entry name" value="Peptidase_S1_PA_chymotrypsin"/>
</dbReference>
<keyword evidence="6" id="KW-1185">Reference proteome</keyword>
<dbReference type="GO" id="GO:0004252">
    <property type="term" value="F:serine-type endopeptidase activity"/>
    <property type="evidence" value="ECO:0007669"/>
    <property type="project" value="InterPro"/>
</dbReference>
<reference evidence="5" key="4">
    <citation type="submission" date="2025-09" db="UniProtKB">
        <authorList>
            <consortium name="Ensembl"/>
        </authorList>
    </citation>
    <scope>IDENTIFICATION</scope>
</reference>
<evidence type="ECO:0000256" key="3">
    <source>
        <dbReference type="SAM" id="SignalP"/>
    </source>
</evidence>
<evidence type="ECO:0000256" key="1">
    <source>
        <dbReference type="ARBA" id="ARBA00023157"/>
    </source>
</evidence>
<feature type="signal peptide" evidence="3">
    <location>
        <begin position="1"/>
        <end position="23"/>
    </location>
</feature>
<dbReference type="AlphaFoldDB" id="K7FIA2"/>
<dbReference type="Proteomes" id="UP000007267">
    <property type="component" value="Unassembled WGS sequence"/>
</dbReference>
<evidence type="ECO:0000313" key="6">
    <source>
        <dbReference type="Proteomes" id="UP000007267"/>
    </source>
</evidence>
<keyword evidence="1" id="KW-1015">Disulfide bond</keyword>
<organism evidence="5 6">
    <name type="scientific">Pelodiscus sinensis</name>
    <name type="common">Chinese softshell turtle</name>
    <name type="synonym">Trionyx sinensis</name>
    <dbReference type="NCBI Taxonomy" id="13735"/>
    <lineage>
        <taxon>Eukaryota</taxon>
        <taxon>Metazoa</taxon>
        <taxon>Chordata</taxon>
        <taxon>Craniata</taxon>
        <taxon>Vertebrata</taxon>
        <taxon>Euteleostomi</taxon>
        <taxon>Archelosauria</taxon>
        <taxon>Testudinata</taxon>
        <taxon>Testudines</taxon>
        <taxon>Cryptodira</taxon>
        <taxon>Trionychia</taxon>
        <taxon>Trionychidae</taxon>
        <taxon>Pelodiscus</taxon>
    </lineage>
</organism>
<feature type="domain" description="Peptidase S1" evidence="4">
    <location>
        <begin position="37"/>
        <end position="79"/>
    </location>
</feature>
<keyword evidence="2" id="KW-1133">Transmembrane helix</keyword>
<evidence type="ECO:0000256" key="2">
    <source>
        <dbReference type="SAM" id="Phobius"/>
    </source>
</evidence>